<keyword evidence="3" id="KW-1185">Reference proteome</keyword>
<reference evidence="3" key="1">
    <citation type="submission" date="2010-10" db="EMBL/GenBank/DDBJ databases">
        <title>Complete sequence of Enterobacter cloacae SCF1.</title>
        <authorList>
            <consortium name="US DOE Joint Genome Institute"/>
            <person name="Lucas S."/>
            <person name="Copeland A."/>
            <person name="Lapidus A."/>
            <person name="Cheng J.-F."/>
            <person name="Bruce D."/>
            <person name="Goodwin L."/>
            <person name="Pitluck S."/>
            <person name="Davenport K."/>
            <person name="Detter J.C."/>
            <person name="Han C."/>
            <person name="Tapia R."/>
            <person name="Land M."/>
            <person name="Hauser L."/>
            <person name="Chang Y.-J."/>
            <person name="Jeffries C."/>
            <person name="Kyrpides N."/>
            <person name="Ivanova N."/>
            <person name="Mikhailova N."/>
            <person name="DeAngelis K."/>
            <person name="Arkin A.P."/>
            <person name="Chivian D."/>
            <person name="Edwards B."/>
            <person name="Woo H."/>
            <person name="Hazen T.C."/>
            <person name="Woyke T."/>
        </authorList>
    </citation>
    <scope>NUCLEOTIDE SEQUENCE [LARGE SCALE GENOMIC DNA]</scope>
    <source>
        <strain evidence="3">SCF1</strain>
    </source>
</reference>
<name>E3G1H1_ENTLS</name>
<evidence type="ECO:0000313" key="3">
    <source>
        <dbReference type="Proteomes" id="UP000006872"/>
    </source>
</evidence>
<feature type="chain" id="PRO_5003169816" description="Lipoprotein" evidence="1">
    <location>
        <begin position="24"/>
        <end position="191"/>
    </location>
</feature>
<dbReference type="RefSeq" id="WP_013367972.1">
    <property type="nucleotide sequence ID" value="NC_014618.1"/>
</dbReference>
<accession>E3G1H1</accession>
<evidence type="ECO:0000256" key="1">
    <source>
        <dbReference type="SAM" id="SignalP"/>
    </source>
</evidence>
<protein>
    <recommendedName>
        <fullName evidence="4">Lipoprotein</fullName>
    </recommendedName>
</protein>
<dbReference type="HOGENOM" id="CLU_1466008_0_0_6"/>
<gene>
    <name evidence="2" type="ordered locus">Entcl_4019</name>
</gene>
<proteinExistence type="predicted"/>
<dbReference type="KEGG" id="esc:Entcl_4019"/>
<dbReference type="Proteomes" id="UP000006872">
    <property type="component" value="Chromosome"/>
</dbReference>
<reference evidence="2 3" key="2">
    <citation type="journal article" date="2011" name="Stand. Genomic Sci.">
        <title>Complete genome sequence of 'Enterobacter lignolyticus' SCF1.</title>
        <authorList>
            <person name="Deangelis K.M."/>
            <person name="D'Haeseleer P."/>
            <person name="Chivian D."/>
            <person name="Fortney J.L."/>
            <person name="Khudyakov J."/>
            <person name="Simmons B."/>
            <person name="Woo H."/>
            <person name="Arkin A.P."/>
            <person name="Davenport K.W."/>
            <person name="Goodwin L."/>
            <person name="Chen A."/>
            <person name="Ivanova N."/>
            <person name="Kyrpides N.C."/>
            <person name="Mavromatis K."/>
            <person name="Woyke T."/>
            <person name="Hazen T.C."/>
        </authorList>
    </citation>
    <scope>NUCLEOTIDE SEQUENCE [LARGE SCALE GENOMIC DNA]</scope>
    <source>
        <strain evidence="2 3">SCF1</strain>
    </source>
</reference>
<sequence>MSKLIKCISSIVLSLPLTGCVIAISPMSDYSGNDAAKIRVVNNASPLSIKFYRMSGGCLQEVDSKSLVQGVNILGMKSTKSKYIEGIKQPPEDSPLRGVDVMEYNIQPGQYLEIGYRTTSQTTYTQTVHSSYRSFIPKANHSYEAYTLTGGYYIQPVMITDITEGKSTPAEVWNVKECNYTISLLGKKEYK</sequence>
<organism evidence="2 3">
    <name type="scientific">Enterobacter lignolyticus (strain SCF1)</name>
    <dbReference type="NCBI Taxonomy" id="701347"/>
    <lineage>
        <taxon>Bacteria</taxon>
        <taxon>Pseudomonadati</taxon>
        <taxon>Pseudomonadota</taxon>
        <taxon>Gammaproteobacteria</taxon>
        <taxon>Enterobacterales</taxon>
        <taxon>Enterobacteriaceae</taxon>
        <taxon>Pluralibacter</taxon>
    </lineage>
</organism>
<dbReference type="AlphaFoldDB" id="E3G1H1"/>
<evidence type="ECO:0008006" key="4">
    <source>
        <dbReference type="Google" id="ProtNLM"/>
    </source>
</evidence>
<keyword evidence="1" id="KW-0732">Signal</keyword>
<feature type="signal peptide" evidence="1">
    <location>
        <begin position="1"/>
        <end position="23"/>
    </location>
</feature>
<dbReference type="EMBL" id="CP002272">
    <property type="protein sequence ID" value="ADO50256.1"/>
    <property type="molecule type" value="Genomic_DNA"/>
</dbReference>
<dbReference type="eggNOG" id="ENOG50311SF">
    <property type="taxonomic scope" value="Bacteria"/>
</dbReference>
<evidence type="ECO:0000313" key="2">
    <source>
        <dbReference type="EMBL" id="ADO50256.1"/>
    </source>
</evidence>